<gene>
    <name evidence="6" type="ORF">PVAG01_08704</name>
</gene>
<evidence type="ECO:0000256" key="4">
    <source>
        <dbReference type="SAM" id="Phobius"/>
    </source>
</evidence>
<dbReference type="InterPro" id="IPR002550">
    <property type="entry name" value="CNNM"/>
</dbReference>
<organism evidence="6 7">
    <name type="scientific">Phlyctema vagabunda</name>
    <dbReference type="NCBI Taxonomy" id="108571"/>
    <lineage>
        <taxon>Eukaryota</taxon>
        <taxon>Fungi</taxon>
        <taxon>Dikarya</taxon>
        <taxon>Ascomycota</taxon>
        <taxon>Pezizomycotina</taxon>
        <taxon>Leotiomycetes</taxon>
        <taxon>Helotiales</taxon>
        <taxon>Dermateaceae</taxon>
        <taxon>Phlyctema</taxon>
    </lineage>
</organism>
<keyword evidence="7" id="KW-1185">Reference proteome</keyword>
<keyword evidence="2 4" id="KW-1133">Transmembrane helix</keyword>
<sequence>MAPAHLIDGTEPSNFFAFLGLSIIVLGLCALLAGLTLAICSLDVTWLEITSRTARSKRRTQARAILDIRRHHNWMLCSLIICSVACGEAFPIIMREMLIHKSPWLIVLISTLLIAMAGEIIPQTMIPRKALAWAYHFRPVIWFCMALTSLLSYPISWLINTLGGKFEEHAIFSNPALAILISLHTKNGGRGGQLKESTARVMIGALELDHCRIGGDFTRIPHADADLALAIDIEKAQSLTTQAIYTRWSSVCMVDINERVDSAFMKKIKSWNYSRIPVLGDWQLASEDTNVSSSSLAHENIFGFLHIKNLVGIKFQDTDEARPRLLVKDLSIYPLPIVRDDMEVMKLLSLFQLGMARMAIVVHAKENHAFEKYWESDFLEAALRNTEPLPQRDRIFGIRSPLPIGVITYEDIVSRLLQKRSCDEKDFFNRGVNNMLPLKLQATTASIHLSSSDLENADTPAIGTCKNEEISHSVSHQYRFQHRKHKEQTDFYKDKRKPAPNDATQCQSPGAKAEHARYPFFSEHGDILSEQDHPPYTDPGREERELGGLDGTREGVLRTRCEYEHSSYTLNSQGGFHGSNNSGRSTGNHLCLSPEDLEELGEYPAPFPRGRRIFPVIRSMASINSKHVSTATTKTPCRSTSVMLPPKNTRCQLIAPLSQPDRSTSGMQNVNRETKFDLRLPFASMSIRDLTIEIPPPRYTPENHSYGLNSSVRRHNPRREDSKNSGETLSVASWDFSDFEDGSTHLGDNGIPTSRSSFELPTRMNGPGNAPQCKPQELPRRHVSTSGNSGSGIPQREKSFHDDRALLPSQRKRLPHSAEMSAARRSSLWF</sequence>
<feature type="region of interest" description="Disordered" evidence="3">
    <location>
        <begin position="741"/>
        <end position="830"/>
    </location>
</feature>
<dbReference type="InterPro" id="IPR046342">
    <property type="entry name" value="CBS_dom_sf"/>
</dbReference>
<dbReference type="PANTHER" id="PTHR12064:SF97">
    <property type="entry name" value="METAL TRANSPORTER CNNM-5"/>
    <property type="match status" value="1"/>
</dbReference>
<feature type="region of interest" description="Disordered" evidence="3">
    <location>
        <begin position="694"/>
        <end position="727"/>
    </location>
</feature>
<evidence type="ECO:0000313" key="6">
    <source>
        <dbReference type="EMBL" id="KAL3420205.1"/>
    </source>
</evidence>
<dbReference type="InterPro" id="IPR045095">
    <property type="entry name" value="ACDP"/>
</dbReference>
<dbReference type="PANTHER" id="PTHR12064">
    <property type="entry name" value="METAL TRANSPORTER CNNM"/>
    <property type="match status" value="1"/>
</dbReference>
<evidence type="ECO:0000259" key="5">
    <source>
        <dbReference type="PROSITE" id="PS51846"/>
    </source>
</evidence>
<dbReference type="SUPFAM" id="SSF54631">
    <property type="entry name" value="CBS-domain pair"/>
    <property type="match status" value="1"/>
</dbReference>
<feature type="transmembrane region" description="Helical" evidence="4">
    <location>
        <begin position="73"/>
        <end position="92"/>
    </location>
</feature>
<dbReference type="Gene3D" id="3.10.580.10">
    <property type="entry name" value="CBS-domain"/>
    <property type="match status" value="1"/>
</dbReference>
<feature type="transmembrane region" description="Helical" evidence="4">
    <location>
        <begin position="104"/>
        <end position="121"/>
    </location>
</feature>
<evidence type="ECO:0000256" key="2">
    <source>
        <dbReference type="PROSITE-ProRule" id="PRU01193"/>
    </source>
</evidence>
<feature type="transmembrane region" description="Helical" evidence="4">
    <location>
        <begin position="16"/>
        <end position="49"/>
    </location>
</feature>
<feature type="region of interest" description="Disordered" evidence="3">
    <location>
        <begin position="526"/>
        <end position="548"/>
    </location>
</feature>
<dbReference type="Proteomes" id="UP001629113">
    <property type="component" value="Unassembled WGS sequence"/>
</dbReference>
<keyword evidence="2 4" id="KW-0472">Membrane</keyword>
<keyword evidence="2 4" id="KW-0812">Transmembrane</keyword>
<feature type="compositionally biased region" description="Polar residues" evidence="3">
    <location>
        <begin position="702"/>
        <end position="711"/>
    </location>
</feature>
<keyword evidence="1" id="KW-0677">Repeat</keyword>
<reference evidence="6 7" key="1">
    <citation type="submission" date="2024-06" db="EMBL/GenBank/DDBJ databases">
        <title>Complete genome of Phlyctema vagabunda strain 19-DSS-EL-015.</title>
        <authorList>
            <person name="Fiorenzani C."/>
        </authorList>
    </citation>
    <scope>NUCLEOTIDE SEQUENCE [LARGE SCALE GENOMIC DNA]</scope>
    <source>
        <strain evidence="6 7">19-DSS-EL-015</strain>
    </source>
</reference>
<dbReference type="EMBL" id="JBFCZG010000007">
    <property type="protein sequence ID" value="KAL3420205.1"/>
    <property type="molecule type" value="Genomic_DNA"/>
</dbReference>
<feature type="domain" description="CNNM transmembrane" evidence="5">
    <location>
        <begin position="11"/>
        <end position="198"/>
    </location>
</feature>
<evidence type="ECO:0000256" key="3">
    <source>
        <dbReference type="SAM" id="MobiDB-lite"/>
    </source>
</evidence>
<protein>
    <submittedName>
        <fullName evidence="6">DUF21 and CBS domain protein</fullName>
    </submittedName>
</protein>
<name>A0ABR4PA63_9HELO</name>
<accession>A0ABR4PA63</accession>
<comment type="caution">
    <text evidence="6">The sequence shown here is derived from an EMBL/GenBank/DDBJ whole genome shotgun (WGS) entry which is preliminary data.</text>
</comment>
<dbReference type="PROSITE" id="PS51846">
    <property type="entry name" value="CNNM"/>
    <property type="match status" value="1"/>
</dbReference>
<feature type="compositionally biased region" description="Basic and acidic residues" evidence="3">
    <location>
        <begin position="795"/>
        <end position="805"/>
    </location>
</feature>
<feature type="transmembrane region" description="Helical" evidence="4">
    <location>
        <begin position="141"/>
        <end position="159"/>
    </location>
</feature>
<evidence type="ECO:0000256" key="1">
    <source>
        <dbReference type="ARBA" id="ARBA00022737"/>
    </source>
</evidence>
<proteinExistence type="predicted"/>
<dbReference type="Pfam" id="PF01595">
    <property type="entry name" value="CNNM"/>
    <property type="match status" value="1"/>
</dbReference>
<evidence type="ECO:0000313" key="7">
    <source>
        <dbReference type="Proteomes" id="UP001629113"/>
    </source>
</evidence>